<dbReference type="PANTHER" id="PTHR37423">
    <property type="entry name" value="SOLUBLE LYTIC MUREIN TRANSGLYCOSYLASE-RELATED"/>
    <property type="match status" value="1"/>
</dbReference>
<dbReference type="InterPro" id="IPR012289">
    <property type="entry name" value="Lytic_TGlycosylase_superhlx_L"/>
</dbReference>
<evidence type="ECO:0000313" key="6">
    <source>
        <dbReference type="Proteomes" id="UP000316649"/>
    </source>
</evidence>
<dbReference type="InterPro" id="IPR008939">
    <property type="entry name" value="Lytic_TGlycosylase_superhlx_U"/>
</dbReference>
<dbReference type="GO" id="GO:0042597">
    <property type="term" value="C:periplasmic space"/>
    <property type="evidence" value="ECO:0007669"/>
    <property type="project" value="InterPro"/>
</dbReference>
<evidence type="ECO:0000313" key="5">
    <source>
        <dbReference type="EMBL" id="TVO78480.1"/>
    </source>
</evidence>
<dbReference type="Gene3D" id="1.10.1240.20">
    <property type="entry name" value="Lytic transglycosylase, superhelical linker domain"/>
    <property type="match status" value="1"/>
</dbReference>
<proteinExistence type="inferred from homology"/>
<feature type="domain" description="Lytic transglycosylase superhelical linker" evidence="4">
    <location>
        <begin position="420"/>
        <end position="486"/>
    </location>
</feature>
<accession>A0A557SMA1</accession>
<dbReference type="CDD" id="cd13401">
    <property type="entry name" value="Slt70-like"/>
    <property type="match status" value="1"/>
</dbReference>
<keyword evidence="6" id="KW-1185">Reference proteome</keyword>
<comment type="similarity">
    <text evidence="1">Belongs to the transglycosylase Slt family.</text>
</comment>
<dbReference type="Proteomes" id="UP000316649">
    <property type="component" value="Unassembled WGS sequence"/>
</dbReference>
<dbReference type="PANTHER" id="PTHR37423:SF5">
    <property type="entry name" value="SOLUBLE LYTIC MUREIN TRANSGLYCOSYLASE"/>
    <property type="match status" value="1"/>
</dbReference>
<dbReference type="EMBL" id="VMNH01000003">
    <property type="protein sequence ID" value="TVO78480.1"/>
    <property type="molecule type" value="Genomic_DNA"/>
</dbReference>
<feature type="domain" description="Transglycosylase SLT" evidence="3">
    <location>
        <begin position="498"/>
        <end position="604"/>
    </location>
</feature>
<evidence type="ECO:0000259" key="3">
    <source>
        <dbReference type="Pfam" id="PF01464"/>
    </source>
</evidence>
<gene>
    <name evidence="5" type="ORF">FHP88_02115</name>
</gene>
<organism evidence="5 6">
    <name type="scientific">Sedimenticola selenatireducens</name>
    <dbReference type="NCBI Taxonomy" id="191960"/>
    <lineage>
        <taxon>Bacteria</taxon>
        <taxon>Pseudomonadati</taxon>
        <taxon>Pseudomonadota</taxon>
        <taxon>Gammaproteobacteria</taxon>
        <taxon>Chromatiales</taxon>
        <taxon>Sedimenticolaceae</taxon>
        <taxon>Sedimenticola</taxon>
    </lineage>
</organism>
<dbReference type="Gene3D" id="1.10.530.10">
    <property type="match status" value="1"/>
</dbReference>
<dbReference type="AlphaFoldDB" id="A0A557SMA1"/>
<dbReference type="Gene3D" id="1.25.20.10">
    <property type="entry name" value="Bacterial muramidases"/>
    <property type="match status" value="1"/>
</dbReference>
<dbReference type="Pfam" id="PF01464">
    <property type="entry name" value="SLT"/>
    <property type="match status" value="1"/>
</dbReference>
<dbReference type="Pfam" id="PF14718">
    <property type="entry name" value="SLT_L"/>
    <property type="match status" value="1"/>
</dbReference>
<reference evidence="5 6" key="1">
    <citation type="submission" date="2019-07" db="EMBL/GenBank/DDBJ databases">
        <title>The pathways for chlorine oxyanion respiration interact through the shared metabolite chlorate.</title>
        <authorList>
            <person name="Barnum T.P."/>
            <person name="Cheng Y."/>
            <person name="Hill K.A."/>
            <person name="Lucas L.N."/>
            <person name="Carlson H.K."/>
            <person name="Coates J.D."/>
        </authorList>
    </citation>
    <scope>NUCLEOTIDE SEQUENCE [LARGE SCALE GENOMIC DNA]</scope>
    <source>
        <strain evidence="5 6">BK-1</strain>
    </source>
</reference>
<evidence type="ECO:0000256" key="2">
    <source>
        <dbReference type="ARBA" id="ARBA00022729"/>
    </source>
</evidence>
<dbReference type="InterPro" id="IPR023346">
    <property type="entry name" value="Lysozyme-like_dom_sf"/>
</dbReference>
<dbReference type="OrthoDB" id="92254at2"/>
<comment type="caution">
    <text evidence="5">The sequence shown here is derived from an EMBL/GenBank/DDBJ whole genome shotgun (WGS) entry which is preliminary data.</text>
</comment>
<dbReference type="SUPFAM" id="SSF48435">
    <property type="entry name" value="Bacterial muramidases"/>
    <property type="match status" value="1"/>
</dbReference>
<keyword evidence="2" id="KW-0732">Signal</keyword>
<protein>
    <submittedName>
        <fullName evidence="5">Murein transglycosylase</fullName>
    </submittedName>
</protein>
<name>A0A557SMA1_9GAMM</name>
<dbReference type="SUPFAM" id="SSF53955">
    <property type="entry name" value="Lysozyme-like"/>
    <property type="match status" value="1"/>
</dbReference>
<evidence type="ECO:0000259" key="4">
    <source>
        <dbReference type="Pfam" id="PF14718"/>
    </source>
</evidence>
<sequence>MPMALCNSRINREVQQFKRGSVLPILLCLLFLFPGTGFASQDLDTQRKAFLAAERILATGDLNKFNTLKTSLKDYPLYPYLEYKALRLQLAKLDSSQVDAFITTYADSPLSRQMRRVWLSRLADKGKWWTYLVFYRPNLGTTLQCHYLTALMETGKAEKALKQAKTIWLHPRSRPDECDTILETWINAGLLTPELAWKRVALAMQASQGRFALYLKRYLSPEQQATLDLWRELQRDPVQAFNKPQPLLEGDSAHNAIMLDSFKRLARRDVDAALDIWQKNIAHLPFSKEQHYQAQRALMLGLIRNDHPDLLAHLGNFTPTPDDERLHESRLRGALKQQAWPQILAWINELPDSLKHSDRWRYWEARAKAETGNKLSAQSTLQALAKERSYHGFLAADLVDQAYRYDSTPLDLEQSGIDHLAKRPGLMRARELFQLGRFVDARREWQMSIRQLNRLDLKRVSKLAQSWGWHDRAIFTLARTGYWDDLELRFPLEHMTLVEEKSNAKALDNAWIFAVMRQESAFSSDAQSPAGAMGLMQLMPATAKFIARIENIRAPKKAHLVRPELNITLGTAYLNHVYQQLGTNQVLATAAYNAGPNNVRKWLPEATLPADIWVELIPFNETRRYTERVLSYAAIYDQRLNQPLQRLSMRMSPIHPRSQLAAKEVNGKDVAL</sequence>
<evidence type="ECO:0000256" key="1">
    <source>
        <dbReference type="ARBA" id="ARBA00007734"/>
    </source>
</evidence>
<dbReference type="GO" id="GO:0004553">
    <property type="term" value="F:hydrolase activity, hydrolyzing O-glycosyl compounds"/>
    <property type="evidence" value="ECO:0007669"/>
    <property type="project" value="InterPro"/>
</dbReference>
<dbReference type="InterPro" id="IPR008258">
    <property type="entry name" value="Transglycosylase_SLT_dom_1"/>
</dbReference>
<dbReference type="InterPro" id="IPR037061">
    <property type="entry name" value="Lytic_TGlycoase_superhlx_L_sf"/>
</dbReference>